<evidence type="ECO:0000259" key="2">
    <source>
        <dbReference type="Pfam" id="PF02371"/>
    </source>
</evidence>
<proteinExistence type="predicted"/>
<dbReference type="InterPro" id="IPR003346">
    <property type="entry name" value="Transposase_20"/>
</dbReference>
<feature type="domain" description="Transposase IS110-like N-terminal" evidence="1">
    <location>
        <begin position="6"/>
        <end position="163"/>
    </location>
</feature>
<dbReference type="PANTHER" id="PTHR33055">
    <property type="entry name" value="TRANSPOSASE FOR INSERTION SEQUENCE ELEMENT IS1111A"/>
    <property type="match status" value="1"/>
</dbReference>
<reference evidence="4 5" key="1">
    <citation type="submission" date="2021-12" db="EMBL/GenBank/DDBJ databases">
        <title>Genome sequence of Kibdelosporangium philippinense ATCC 49844.</title>
        <authorList>
            <person name="Fedorov E.A."/>
            <person name="Omeragic M."/>
            <person name="Shalygina K.F."/>
            <person name="Maclea K.S."/>
        </authorList>
    </citation>
    <scope>NUCLEOTIDE SEQUENCE [LARGE SCALE GENOMIC DNA]</scope>
    <source>
        <strain evidence="4 5">ATCC 49844</strain>
    </source>
</reference>
<protein>
    <submittedName>
        <fullName evidence="4">IS110 family transposase</fullName>
    </submittedName>
</protein>
<dbReference type="InterPro" id="IPR047650">
    <property type="entry name" value="Transpos_IS110"/>
</dbReference>
<dbReference type="InterPro" id="IPR002525">
    <property type="entry name" value="Transp_IS110-like_N"/>
</dbReference>
<feature type="domain" description="Transposase IS116/IS110/IS902 C-terminal" evidence="2">
    <location>
        <begin position="277"/>
        <end position="361"/>
    </location>
</feature>
<keyword evidence="5" id="KW-1185">Reference proteome</keyword>
<evidence type="ECO:0000313" key="4">
    <source>
        <dbReference type="EMBL" id="MCE7003278.1"/>
    </source>
</evidence>
<evidence type="ECO:0000313" key="5">
    <source>
        <dbReference type="Proteomes" id="UP001521150"/>
    </source>
</evidence>
<organism evidence="4 5">
    <name type="scientific">Kibdelosporangium philippinense</name>
    <dbReference type="NCBI Taxonomy" id="211113"/>
    <lineage>
        <taxon>Bacteria</taxon>
        <taxon>Bacillati</taxon>
        <taxon>Actinomycetota</taxon>
        <taxon>Actinomycetes</taxon>
        <taxon>Pseudonocardiales</taxon>
        <taxon>Pseudonocardiaceae</taxon>
        <taxon>Kibdelosporangium</taxon>
    </lineage>
</organism>
<dbReference type="Pfam" id="PF01548">
    <property type="entry name" value="DEDD_Tnp_IS110"/>
    <property type="match status" value="1"/>
</dbReference>
<feature type="domain" description="Transposase DDE" evidence="3">
    <location>
        <begin position="421"/>
        <end position="493"/>
    </location>
</feature>
<evidence type="ECO:0000259" key="1">
    <source>
        <dbReference type="Pfam" id="PF01548"/>
    </source>
</evidence>
<accession>A0ABS8Z5V7</accession>
<comment type="caution">
    <text evidence="4">The sequence shown here is derived from an EMBL/GenBank/DDBJ whole genome shotgun (WGS) entry which is preliminary data.</text>
</comment>
<evidence type="ECO:0000259" key="3">
    <source>
        <dbReference type="Pfam" id="PF13586"/>
    </source>
</evidence>
<dbReference type="InterPro" id="IPR025668">
    <property type="entry name" value="Tnp_DDE_dom"/>
</dbReference>
<dbReference type="Pfam" id="PF02371">
    <property type="entry name" value="Transposase_20"/>
    <property type="match status" value="1"/>
</dbReference>
<dbReference type="EMBL" id="JAJVCN010000001">
    <property type="protein sequence ID" value="MCE7003278.1"/>
    <property type="molecule type" value="Genomic_DNA"/>
</dbReference>
<dbReference type="Proteomes" id="UP001521150">
    <property type="component" value="Unassembled WGS sequence"/>
</dbReference>
<dbReference type="Pfam" id="PF13586">
    <property type="entry name" value="DDE_Tnp_1_2"/>
    <property type="match status" value="1"/>
</dbReference>
<dbReference type="NCBIfam" id="NF033542">
    <property type="entry name" value="transpos_IS110"/>
    <property type="match status" value="1"/>
</dbReference>
<dbReference type="PANTHER" id="PTHR33055:SF3">
    <property type="entry name" value="PUTATIVE TRANSPOSASE FOR IS117-RELATED"/>
    <property type="match status" value="1"/>
</dbReference>
<sequence length="503" mass="54766">MSTVYCGVDWAESHHDIALVDEQGKLVAKRRITEPAEGFAELVGLLAEAGDDPADPIPVAIETPRGLLVAVLRASGRPVYPINPMAVARYRERRTVARSKSDHVDAMTLANILRTDMHAHRQLPADSELARSIAVLARAHQDAIWRRTKASNELRSLLREYFPGFLAIFAHRDGGLTSRVARAVLAIAPTPAKAARLSTARIAAALRRAGRQRGIDALAVELRDALRVPQLRQEALVEQAMGSQALRLLATLDTECDSVNELAAATADAFAQHPDYAIITSFPGLADTTGARVLAEIGDDRDRFTDARALQAFAGSAPVTRASGRSIVITYRKVKNDRLAAAGFVWAFAALTGSPGARAHYDRRRAAGDRHAAALRHLFNRMLGLLLAVIVTAASVQDSAGGQQVLDHLAAAHPTVSAAWVDGGYNNTVIRHGAQRGIRVEVVKRPSAKGFHVLPRRWVVERSLGWLMQHRRLARDYEALPQRSRTMVHWAMTNTAAAQCYVC</sequence>
<name>A0ABS8Z5V7_9PSEU</name>
<gene>
    <name evidence="4" type="ORF">LWC34_10610</name>
</gene>